<dbReference type="SUPFAM" id="SSF53955">
    <property type="entry name" value="Lysozyme-like"/>
    <property type="match status" value="1"/>
</dbReference>
<reference evidence="5 6" key="1">
    <citation type="submission" date="2020-08" db="EMBL/GenBank/DDBJ databases">
        <title>Genomic Encyclopedia of Type Strains, Phase IV (KMG-IV): sequencing the most valuable type-strain genomes for metagenomic binning, comparative biology and taxonomic classification.</title>
        <authorList>
            <person name="Goeker M."/>
        </authorList>
    </citation>
    <scope>NUCLEOTIDE SEQUENCE [LARGE SCALE GENOMIC DNA]</scope>
    <source>
        <strain evidence="5 6">DSM 26736</strain>
    </source>
</reference>
<organism evidence="5 6">
    <name type="scientific">Sphingomonas xinjiangensis</name>
    <dbReference type="NCBI Taxonomy" id="643568"/>
    <lineage>
        <taxon>Bacteria</taxon>
        <taxon>Pseudomonadati</taxon>
        <taxon>Pseudomonadota</taxon>
        <taxon>Alphaproteobacteria</taxon>
        <taxon>Sphingomonadales</taxon>
        <taxon>Sphingomonadaceae</taxon>
        <taxon>Sphingomonas</taxon>
    </lineage>
</organism>
<dbReference type="CDD" id="cd00254">
    <property type="entry name" value="LT-like"/>
    <property type="match status" value="1"/>
</dbReference>
<dbReference type="AlphaFoldDB" id="A0A840YJ07"/>
<dbReference type="Pfam" id="PF01464">
    <property type="entry name" value="SLT"/>
    <property type="match status" value="1"/>
</dbReference>
<evidence type="ECO:0000313" key="5">
    <source>
        <dbReference type="EMBL" id="MBB5710908.1"/>
    </source>
</evidence>
<protein>
    <recommendedName>
        <fullName evidence="4">Transglycosylase SLT domain-containing protein</fullName>
    </recommendedName>
</protein>
<accession>A0A840YJ07</accession>
<evidence type="ECO:0000256" key="3">
    <source>
        <dbReference type="SAM" id="MobiDB-lite"/>
    </source>
</evidence>
<dbReference type="PANTHER" id="PTHR37423:SF2">
    <property type="entry name" value="MEMBRANE-BOUND LYTIC MUREIN TRANSGLYCOSYLASE C"/>
    <property type="match status" value="1"/>
</dbReference>
<name>A0A840YJ07_9SPHN</name>
<comment type="caution">
    <text evidence="5">The sequence shown here is derived from an EMBL/GenBank/DDBJ whole genome shotgun (WGS) entry which is preliminary data.</text>
</comment>
<dbReference type="RefSeq" id="WP_221239429.1">
    <property type="nucleotide sequence ID" value="NZ_JACIJF010000005.1"/>
</dbReference>
<evidence type="ECO:0000256" key="1">
    <source>
        <dbReference type="ARBA" id="ARBA00007734"/>
    </source>
</evidence>
<comment type="similarity">
    <text evidence="1">Belongs to the transglycosylase Slt family.</text>
</comment>
<feature type="region of interest" description="Disordered" evidence="3">
    <location>
        <begin position="101"/>
        <end position="123"/>
    </location>
</feature>
<dbReference type="GO" id="GO:0016020">
    <property type="term" value="C:membrane"/>
    <property type="evidence" value="ECO:0007669"/>
    <property type="project" value="InterPro"/>
</dbReference>
<feature type="domain" description="Transglycosylase SLT" evidence="4">
    <location>
        <begin position="165"/>
        <end position="263"/>
    </location>
</feature>
<dbReference type="Gene3D" id="1.10.530.10">
    <property type="match status" value="1"/>
</dbReference>
<dbReference type="InterPro" id="IPR000189">
    <property type="entry name" value="Transglyc_AS"/>
</dbReference>
<dbReference type="GO" id="GO:0000270">
    <property type="term" value="P:peptidoglycan metabolic process"/>
    <property type="evidence" value="ECO:0007669"/>
    <property type="project" value="InterPro"/>
</dbReference>
<proteinExistence type="inferred from homology"/>
<comment type="similarity">
    <text evidence="2">Belongs to the virb1 family.</text>
</comment>
<sequence length="292" mass="30732">MSRFSEGAAGLIGTAAAMVLVQPAQAREETPPPPCPLTATLRVAEASSLAGIQSLTNCASSIVVAPARPTEGLPPPTMRIVPGEEVPDDIRRAGGAVMFAASAGGGSKRPTSTRRPETGPVQVTATAPSANEPVTVAAVALPATEAEAILAMRPVSYATPYDSMITRVAARHRIDPLLLHAVIDQESRYRANAVSHAGARGLMQLMPGTAQMLNVSQIADAEANVDGGARLLRKLHGRYNDFSLTLAAYNAGEGAVRKYGNRVPPYRETQNYVVQVMGRYNKLVSEQAVGKR</sequence>
<dbReference type="Proteomes" id="UP000527143">
    <property type="component" value="Unassembled WGS sequence"/>
</dbReference>
<evidence type="ECO:0000313" key="6">
    <source>
        <dbReference type="Proteomes" id="UP000527143"/>
    </source>
</evidence>
<evidence type="ECO:0000256" key="2">
    <source>
        <dbReference type="ARBA" id="ARBA00009387"/>
    </source>
</evidence>
<dbReference type="PANTHER" id="PTHR37423">
    <property type="entry name" value="SOLUBLE LYTIC MUREIN TRANSGLYCOSYLASE-RELATED"/>
    <property type="match status" value="1"/>
</dbReference>
<dbReference type="EMBL" id="JACIJF010000005">
    <property type="protein sequence ID" value="MBB5710908.1"/>
    <property type="molecule type" value="Genomic_DNA"/>
</dbReference>
<dbReference type="PROSITE" id="PS00922">
    <property type="entry name" value="TRANSGLYCOSYLASE"/>
    <property type="match status" value="1"/>
</dbReference>
<dbReference type="GO" id="GO:0008933">
    <property type="term" value="F:peptidoglycan lytic transglycosylase activity"/>
    <property type="evidence" value="ECO:0007669"/>
    <property type="project" value="InterPro"/>
</dbReference>
<gene>
    <name evidence="5" type="ORF">FHT02_002148</name>
</gene>
<dbReference type="InterPro" id="IPR008258">
    <property type="entry name" value="Transglycosylase_SLT_dom_1"/>
</dbReference>
<evidence type="ECO:0000259" key="4">
    <source>
        <dbReference type="Pfam" id="PF01464"/>
    </source>
</evidence>
<dbReference type="InterPro" id="IPR023346">
    <property type="entry name" value="Lysozyme-like_dom_sf"/>
</dbReference>
<keyword evidence="6" id="KW-1185">Reference proteome</keyword>